<gene>
    <name evidence="2" type="ORF">H9Q77_14390</name>
</gene>
<reference evidence="2 3" key="1">
    <citation type="submission" date="2020-08" db="EMBL/GenBank/DDBJ databases">
        <authorList>
            <person name="Liu C."/>
            <person name="Sun Q."/>
        </authorList>
    </citation>
    <scope>NUCLEOTIDE SEQUENCE [LARGE SCALE GENOMIC DNA]</scope>
    <source>
        <strain evidence="2 3">NSJ-8</strain>
    </source>
</reference>
<sequence>MMQQLSFSPVENILTVLFAAAILGYLLYLLVRSLRNRQRGYHTVNRAKVYSKAQATAVNQPVYLANGTVNSGVTEAENVKTVIFENLEKEGEQITLEVSDRIYSELQEGDCGSLSCRDGKLVSFGALQNRDDRERSFRG</sequence>
<dbReference type="Proteomes" id="UP000515981">
    <property type="component" value="Chromosome"/>
</dbReference>
<evidence type="ECO:0000313" key="2">
    <source>
        <dbReference type="EMBL" id="QNM02237.1"/>
    </source>
</evidence>
<dbReference type="Gene3D" id="2.40.50.660">
    <property type="match status" value="1"/>
</dbReference>
<dbReference type="RefSeq" id="WP_172594684.1">
    <property type="nucleotide sequence ID" value="NZ_CP060633.1"/>
</dbReference>
<accession>A0A7G9FUK5</accession>
<evidence type="ECO:0000256" key="1">
    <source>
        <dbReference type="SAM" id="Phobius"/>
    </source>
</evidence>
<keyword evidence="1" id="KW-1133">Transmembrane helix</keyword>
<feature type="transmembrane region" description="Helical" evidence="1">
    <location>
        <begin position="12"/>
        <end position="31"/>
    </location>
</feature>
<keyword evidence="1" id="KW-0472">Membrane</keyword>
<dbReference type="KEGG" id="ssun:H9Q77_14390"/>
<dbReference type="AlphaFoldDB" id="A0A7G9FUK5"/>
<protein>
    <submittedName>
        <fullName evidence="2">DUF2500 family protein</fullName>
    </submittedName>
</protein>
<keyword evidence="3" id="KW-1185">Reference proteome</keyword>
<evidence type="ECO:0000313" key="3">
    <source>
        <dbReference type="Proteomes" id="UP000515981"/>
    </source>
</evidence>
<keyword evidence="1" id="KW-0812">Transmembrane</keyword>
<proteinExistence type="predicted"/>
<name>A0A7G9FUK5_9FIRM</name>
<organism evidence="2 3">
    <name type="scientific">Simiaoa sunii</name>
    <dbReference type="NCBI Taxonomy" id="2763672"/>
    <lineage>
        <taxon>Bacteria</taxon>
        <taxon>Bacillati</taxon>
        <taxon>Bacillota</taxon>
        <taxon>Clostridia</taxon>
        <taxon>Lachnospirales</taxon>
        <taxon>Lachnospiraceae</taxon>
        <taxon>Simiaoa</taxon>
    </lineage>
</organism>
<dbReference type="EMBL" id="CP060633">
    <property type="protein sequence ID" value="QNM02237.1"/>
    <property type="molecule type" value="Genomic_DNA"/>
</dbReference>